<evidence type="ECO:0000313" key="3">
    <source>
        <dbReference type="Proteomes" id="UP000219338"/>
    </source>
</evidence>
<proteinExistence type="predicted"/>
<reference evidence="3" key="1">
    <citation type="journal article" date="2017" name="Nat. Ecol. Evol.">
        <title>Genome expansion and lineage-specific genetic innovations in the forest pathogenic fungi Armillaria.</title>
        <authorList>
            <person name="Sipos G."/>
            <person name="Prasanna A.N."/>
            <person name="Walter M.C."/>
            <person name="O'Connor E."/>
            <person name="Balint B."/>
            <person name="Krizsan K."/>
            <person name="Kiss B."/>
            <person name="Hess J."/>
            <person name="Varga T."/>
            <person name="Slot J."/>
            <person name="Riley R."/>
            <person name="Boka B."/>
            <person name="Rigling D."/>
            <person name="Barry K."/>
            <person name="Lee J."/>
            <person name="Mihaltcheva S."/>
            <person name="LaButti K."/>
            <person name="Lipzen A."/>
            <person name="Waldron R."/>
            <person name="Moloney N.M."/>
            <person name="Sperisen C."/>
            <person name="Kredics L."/>
            <person name="Vagvoelgyi C."/>
            <person name="Patrignani A."/>
            <person name="Fitzpatrick D."/>
            <person name="Nagy I."/>
            <person name="Doyle S."/>
            <person name="Anderson J.B."/>
            <person name="Grigoriev I.V."/>
            <person name="Gueldener U."/>
            <person name="Muensterkoetter M."/>
            <person name="Nagy L.G."/>
        </authorList>
    </citation>
    <scope>NUCLEOTIDE SEQUENCE [LARGE SCALE GENOMIC DNA]</scope>
    <source>
        <strain evidence="3">C18/9</strain>
    </source>
</reference>
<sequence length="306" mass="33834">MPSTLRNTITVDGVGLPKSAFRKKDQRDANEVAIQVIVHDLAPPKPGAQSCPCQLGGTCYGFMNLYTGQSAGVFSLDDLRAVRFAHWQQRCIHGRGKWQKFLSPPVPWHLLNNHPELKDKLHVQSLVQVIHRAKTTKNTSSSHPPTSSPPRSLPMPGCSNLSTGLLCLKPSNTKPQSVLPSSSAWSSPIQSQSNSGTLILSQSLKNRNVHLCPFPDIPPLDFNAGDSSDDEEIIVLEDSTPPSVERSSQPKVHVIWWLKDQHDPVHTFLAVAHGQGLILESHWVTLGQQGIKKTDTIWRYIPKKDK</sequence>
<name>A0A284R2D6_ARMOS</name>
<evidence type="ECO:0000256" key="1">
    <source>
        <dbReference type="SAM" id="MobiDB-lite"/>
    </source>
</evidence>
<keyword evidence="3" id="KW-1185">Reference proteome</keyword>
<protein>
    <submittedName>
        <fullName evidence="2">Uncharacterized protein</fullName>
    </submittedName>
</protein>
<dbReference type="OMA" id="ASCHHIC"/>
<dbReference type="AlphaFoldDB" id="A0A284R2D6"/>
<dbReference type="EMBL" id="FUEG01000004">
    <property type="protein sequence ID" value="SJL02894.1"/>
    <property type="molecule type" value="Genomic_DNA"/>
</dbReference>
<organism evidence="2 3">
    <name type="scientific">Armillaria ostoyae</name>
    <name type="common">Armillaria root rot fungus</name>
    <dbReference type="NCBI Taxonomy" id="47428"/>
    <lineage>
        <taxon>Eukaryota</taxon>
        <taxon>Fungi</taxon>
        <taxon>Dikarya</taxon>
        <taxon>Basidiomycota</taxon>
        <taxon>Agaricomycotina</taxon>
        <taxon>Agaricomycetes</taxon>
        <taxon>Agaricomycetidae</taxon>
        <taxon>Agaricales</taxon>
        <taxon>Marasmiineae</taxon>
        <taxon>Physalacriaceae</taxon>
        <taxon>Armillaria</taxon>
    </lineage>
</organism>
<evidence type="ECO:0000313" key="2">
    <source>
        <dbReference type="EMBL" id="SJL02894.1"/>
    </source>
</evidence>
<gene>
    <name evidence="2" type="ORF">ARMOST_06235</name>
</gene>
<dbReference type="OrthoDB" id="10634732at2759"/>
<accession>A0A284R2D6</accession>
<feature type="region of interest" description="Disordered" evidence="1">
    <location>
        <begin position="133"/>
        <end position="155"/>
    </location>
</feature>
<dbReference type="Proteomes" id="UP000219338">
    <property type="component" value="Unassembled WGS sequence"/>
</dbReference>